<feature type="compositionally biased region" description="Basic and acidic residues" evidence="1">
    <location>
        <begin position="20"/>
        <end position="31"/>
    </location>
</feature>
<gene>
    <name evidence="2" type="ORF">ERS075579_03722</name>
</gene>
<protein>
    <submittedName>
        <fullName evidence="2">Uncharacterized protein</fullName>
    </submittedName>
</protein>
<name>A0A0U0ZQP4_9MYCO</name>
<organism evidence="2 3">
    <name type="scientific">Mycobacteroides abscessus</name>
    <dbReference type="NCBI Taxonomy" id="36809"/>
    <lineage>
        <taxon>Bacteria</taxon>
        <taxon>Bacillati</taxon>
        <taxon>Actinomycetota</taxon>
        <taxon>Actinomycetes</taxon>
        <taxon>Mycobacteriales</taxon>
        <taxon>Mycobacteriaceae</taxon>
        <taxon>Mycobacteroides</taxon>
    </lineage>
</organism>
<proteinExistence type="predicted"/>
<dbReference type="Proteomes" id="UP000045782">
    <property type="component" value="Unassembled WGS sequence"/>
</dbReference>
<evidence type="ECO:0000313" key="3">
    <source>
        <dbReference type="Proteomes" id="UP000045782"/>
    </source>
</evidence>
<reference evidence="2 3" key="1">
    <citation type="submission" date="2015-03" db="EMBL/GenBank/DDBJ databases">
        <authorList>
            <person name="Murphy D."/>
        </authorList>
    </citation>
    <scope>NUCLEOTIDE SEQUENCE [LARGE SCALE GENOMIC DNA]</scope>
    <source>
        <strain evidence="2 3">PAP088</strain>
    </source>
</reference>
<feature type="region of interest" description="Disordered" evidence="1">
    <location>
        <begin position="1"/>
        <end position="55"/>
    </location>
</feature>
<accession>A0A0U0ZQP4</accession>
<sequence>MLAVLTTGKKDATPTTQAARPHDLQRRKDMKTSSGHDALQNRTSPRMFFPERISS</sequence>
<feature type="compositionally biased region" description="Polar residues" evidence="1">
    <location>
        <begin position="32"/>
        <end position="44"/>
    </location>
</feature>
<evidence type="ECO:0000313" key="2">
    <source>
        <dbReference type="EMBL" id="CPV64808.1"/>
    </source>
</evidence>
<evidence type="ECO:0000256" key="1">
    <source>
        <dbReference type="SAM" id="MobiDB-lite"/>
    </source>
</evidence>
<dbReference type="EMBL" id="CSWP01000008">
    <property type="protein sequence ID" value="CPV64808.1"/>
    <property type="molecule type" value="Genomic_DNA"/>
</dbReference>
<dbReference type="AlphaFoldDB" id="A0A0U0ZQP4"/>